<protein>
    <recommendedName>
        <fullName evidence="4">Eukaryotic translation initiation factor 3 subunit L</fullName>
        <shortName evidence="4">eIF3l</shortName>
    </recommendedName>
</protein>
<dbReference type="OrthoDB" id="15082at2759"/>
<dbReference type="GO" id="GO:0003743">
    <property type="term" value="F:translation initiation factor activity"/>
    <property type="evidence" value="ECO:0007669"/>
    <property type="project" value="UniProtKB-UniRule"/>
</dbReference>
<dbReference type="GO" id="GO:0016282">
    <property type="term" value="C:eukaryotic 43S preinitiation complex"/>
    <property type="evidence" value="ECO:0007669"/>
    <property type="project" value="UniProtKB-UniRule"/>
</dbReference>
<dbReference type="PANTHER" id="PTHR13242">
    <property type="entry name" value="EUKARYOTIC TRANSLATION INITIATION FACTOR 3"/>
    <property type="match status" value="1"/>
</dbReference>
<proteinExistence type="inferred from homology"/>
<evidence type="ECO:0000256" key="4">
    <source>
        <dbReference type="HAMAP-Rule" id="MF_03011"/>
    </source>
</evidence>
<comment type="caution">
    <text evidence="5">The sequence shown here is derived from an EMBL/GenBank/DDBJ whole genome shotgun (WGS) entry which is preliminary data.</text>
</comment>
<dbReference type="GO" id="GO:0001732">
    <property type="term" value="P:formation of cytoplasmic translation initiation complex"/>
    <property type="evidence" value="ECO:0007669"/>
    <property type="project" value="UniProtKB-UniRule"/>
</dbReference>
<comment type="subcellular location">
    <subcellularLocation>
        <location evidence="4">Cytoplasm</location>
    </subcellularLocation>
</comment>
<dbReference type="Proteomes" id="UP000693970">
    <property type="component" value="Unassembled WGS sequence"/>
</dbReference>
<dbReference type="Pfam" id="PF10255">
    <property type="entry name" value="Paf67"/>
    <property type="match status" value="1"/>
</dbReference>
<organism evidence="5 6">
    <name type="scientific">Nitzschia inconspicua</name>
    <dbReference type="NCBI Taxonomy" id="303405"/>
    <lineage>
        <taxon>Eukaryota</taxon>
        <taxon>Sar</taxon>
        <taxon>Stramenopiles</taxon>
        <taxon>Ochrophyta</taxon>
        <taxon>Bacillariophyta</taxon>
        <taxon>Bacillariophyceae</taxon>
        <taxon>Bacillariophycidae</taxon>
        <taxon>Bacillariales</taxon>
        <taxon>Bacillariaceae</taxon>
        <taxon>Nitzschia</taxon>
    </lineage>
</organism>
<comment type="function">
    <text evidence="4">Component of the eukaryotic translation initiation factor 3 (eIF-3) complex, which is involved in protein synthesis of a specialized repertoire of mRNAs and, together with other initiation factors, stimulates binding of mRNA and methionyl-tRNAi to the 40S ribosome. The eIF-3 complex specifically targets and initiates translation of a subset of mRNAs involved in cell proliferation.</text>
</comment>
<sequence length="534" mass="60610">MATDADIVPETVTDFVFDLYDSVTLSQLTEEQSRFYNTVFRDLSSKYFGSSPWPNVSMVARECNGDPLFLAFYRELTHRHWHAVSRPSLRDRMEGWDVYRELFDELLEGSEEDSTASQPKLFILPEWAFDILHEFVYQFQGFCQFRTSLYNSANKHGLMGGTGAAADGDEKGSSSKKGPPNHVVENLAIMREDAAHDVWSVDTVMFYLHRLVQIGTSPKCTVPAYQYFGIFASVALSRLECLLTDYSSCLAALTPILESDTMTVSKADQETKSFVQVVNGVVSARLSLVYHAGISLLMLRRYKDAAITLGELCSYMHRGFKTGHLRQLANSDQLYKNYDRMIALLAICTQLCPQSDIVEETIAKVIREKHGVQVGKEAYTELFVFCAPKFISPAIPDFYEAGPIENVYKLQVQMLEQELKDQPVFRDLRSYLKLYTSIPISKLVEFGNAEHMVSSLKLKMRQVESNNPAIPSLKEATPKSALDIHYYVDVATNGDEIVHIDEAEKQRRFENYFFGQINQSYDIRKEADGINLNV</sequence>
<keyword evidence="1 4" id="KW-0963">Cytoplasm</keyword>
<keyword evidence="2 4" id="KW-0396">Initiation factor</keyword>
<dbReference type="AlphaFoldDB" id="A0A9K3L7A2"/>
<accession>A0A9K3L7A2</accession>
<gene>
    <name evidence="5" type="ORF">IV203_001620</name>
</gene>
<evidence type="ECO:0000256" key="3">
    <source>
        <dbReference type="ARBA" id="ARBA00022917"/>
    </source>
</evidence>
<comment type="similarity">
    <text evidence="4">Belongs to the eIF-3 subunit L family.</text>
</comment>
<evidence type="ECO:0000313" key="6">
    <source>
        <dbReference type="Proteomes" id="UP000693970"/>
    </source>
</evidence>
<dbReference type="HAMAP" id="MF_03011">
    <property type="entry name" value="eIF3l"/>
    <property type="match status" value="1"/>
</dbReference>
<comment type="subunit">
    <text evidence="4">Component of the eukaryotic translation initiation factor 3 (eIF-3) complex.</text>
</comment>
<dbReference type="GO" id="GO:0005852">
    <property type="term" value="C:eukaryotic translation initiation factor 3 complex"/>
    <property type="evidence" value="ECO:0007669"/>
    <property type="project" value="UniProtKB-UniRule"/>
</dbReference>
<evidence type="ECO:0000256" key="1">
    <source>
        <dbReference type="ARBA" id="ARBA00022490"/>
    </source>
</evidence>
<evidence type="ECO:0000256" key="2">
    <source>
        <dbReference type="ARBA" id="ARBA00022540"/>
    </source>
</evidence>
<keyword evidence="6" id="KW-1185">Reference proteome</keyword>
<dbReference type="InterPro" id="IPR019382">
    <property type="entry name" value="eIF3l"/>
</dbReference>
<reference evidence="5" key="2">
    <citation type="submission" date="2021-04" db="EMBL/GenBank/DDBJ databases">
        <authorList>
            <person name="Podell S."/>
        </authorList>
    </citation>
    <scope>NUCLEOTIDE SEQUENCE</scope>
    <source>
        <strain evidence="5">Hildebrandi</strain>
    </source>
</reference>
<name>A0A9K3L7A2_9STRA</name>
<evidence type="ECO:0000313" key="5">
    <source>
        <dbReference type="EMBL" id="KAG7356932.1"/>
    </source>
</evidence>
<dbReference type="PANTHER" id="PTHR13242:SF0">
    <property type="entry name" value="EUKARYOTIC TRANSLATION INITIATION FACTOR 3 SUBUNIT L"/>
    <property type="match status" value="1"/>
</dbReference>
<dbReference type="EMBL" id="JAGRRH010000015">
    <property type="protein sequence ID" value="KAG7356932.1"/>
    <property type="molecule type" value="Genomic_DNA"/>
</dbReference>
<dbReference type="GO" id="GO:0033290">
    <property type="term" value="C:eukaryotic 48S preinitiation complex"/>
    <property type="evidence" value="ECO:0007669"/>
    <property type="project" value="UniProtKB-UniRule"/>
</dbReference>
<keyword evidence="3 4" id="KW-0648">Protein biosynthesis</keyword>
<reference evidence="5" key="1">
    <citation type="journal article" date="2021" name="Sci. Rep.">
        <title>Diploid genomic architecture of Nitzschia inconspicua, an elite biomass production diatom.</title>
        <authorList>
            <person name="Oliver A."/>
            <person name="Podell S."/>
            <person name="Pinowska A."/>
            <person name="Traller J.C."/>
            <person name="Smith S.R."/>
            <person name="McClure R."/>
            <person name="Beliaev A."/>
            <person name="Bohutskyi P."/>
            <person name="Hill E.A."/>
            <person name="Rabines A."/>
            <person name="Zheng H."/>
            <person name="Allen L.Z."/>
            <person name="Kuo A."/>
            <person name="Grigoriev I.V."/>
            <person name="Allen A.E."/>
            <person name="Hazlebeck D."/>
            <person name="Allen E.E."/>
        </authorList>
    </citation>
    <scope>NUCLEOTIDE SEQUENCE</scope>
    <source>
        <strain evidence="5">Hildebrandi</strain>
    </source>
</reference>